<dbReference type="Gene3D" id="3.50.50.60">
    <property type="entry name" value="FAD/NAD(P)-binding domain"/>
    <property type="match status" value="1"/>
</dbReference>
<dbReference type="InterPro" id="IPR015939">
    <property type="entry name" value="Fum_Rdtase/Succ_DH_flav-like_C"/>
</dbReference>
<accession>Q3IBK2</accession>
<feature type="domain" description="Fumarate reductase/succinate dehydrogenase flavoprotein-like C-terminal" evidence="4">
    <location>
        <begin position="510"/>
        <end position="627"/>
    </location>
</feature>
<evidence type="ECO:0000256" key="1">
    <source>
        <dbReference type="ARBA" id="ARBA00022630"/>
    </source>
</evidence>
<proteinExistence type="predicted"/>
<dbReference type="Pfam" id="PF02910">
    <property type="entry name" value="Succ_DH_flav_C"/>
    <property type="match status" value="1"/>
</dbReference>
<organism evidence="5">
    <name type="scientific">uncultured sulfate-reducing bacterium</name>
    <dbReference type="NCBI Taxonomy" id="153939"/>
    <lineage>
        <taxon>Bacteria</taxon>
        <taxon>environmental samples</taxon>
    </lineage>
</organism>
<keyword evidence="1" id="KW-0285">Flavoprotein</keyword>
<gene>
    <name evidence="5" type="primary">aprA</name>
    <name evidence="5" type="ORF">ws7f8_10</name>
</gene>
<reference evidence="5" key="1">
    <citation type="journal article" date="2005" name="J. Bacteriol.">
        <title>Clustered genes related to sulfate respiration in uncultured prokaryotes support the theory of their concomitant horizontal transfer.</title>
        <authorList>
            <person name="Mussmann M."/>
            <person name="Richter M."/>
            <person name="Lombardot T."/>
            <person name="Meyerdierks A."/>
            <person name="Kuever J."/>
            <person name="Kube M."/>
            <person name="Glockner F.O."/>
            <person name="Amann R."/>
        </authorList>
    </citation>
    <scope>NUCLEOTIDE SEQUENCE</scope>
</reference>
<dbReference type="SUPFAM" id="SSF46977">
    <property type="entry name" value="Succinate dehydrogenase/fumarate reductase flavoprotein C-terminal domain"/>
    <property type="match status" value="1"/>
</dbReference>
<sequence length="630" mass="69906">MANFETVTVETDLLLAGGGMACCGAAVEASYWAKQHGLKVTLVDKAAMERSGAVAMGLSAINQYVDLNSGNNTLKDYCDYVRNDLMGITREDQVANIARHVDSTVHLFEKWGLPIWTDKEGNYVHEGRWQLMINGESYKIIVAEAAKNALADGGGEYFERVFLTHPLMDGNKCVGAIGFSVRENKVYVFKAKAVLCAMGGAVHVFKPRSTGEGFGRSWYPPFNSGASAFFTLYAGAEMTCQEVRFIPVRFKDAYGPVGAWFLLFKSVATNAQGGNYMQLNAAELDKWESYGKVKPCPANLRNWLMMLDVMEGKSPIYMQTAEAIQRIADEAPDEKAAKRKLKELEAEAWEDFLDMTISQAILWAASNVEPEKMPSEIMACDPYFIGSHSGASGAWVSGPEDLQNADTKGEYFWGYPQMTTVDGLFAAGDAAGASSHKFSSGSHAEGRIAGKAAISYIVDNNAAPNVDQGQIDALTAEILKPLDTYEENKGLTTAVDVNPNYIRARQFMFRLQKIMDEYAGGVSSQFKTSDKLIEKGLELMAFLKEDAANLAADGLHDLMRCWEAYHRMFQGEAHMRSILFREETRWPGYYFRSDKPSIDQANWLAFCNCKYDKGTGEWEMMKKPVKYLTQ</sequence>
<evidence type="ECO:0000256" key="2">
    <source>
        <dbReference type="ARBA" id="ARBA00023002"/>
    </source>
</evidence>
<dbReference type="SUPFAM" id="SSF51905">
    <property type="entry name" value="FAD/NAD(P)-binding domain"/>
    <property type="match status" value="1"/>
</dbReference>
<dbReference type="InterPro" id="IPR027477">
    <property type="entry name" value="Succ_DH/fumarate_Rdtase_cat_sf"/>
</dbReference>
<feature type="domain" description="FAD-dependent oxidoreductase 2 FAD-binding" evidence="3">
    <location>
        <begin position="12"/>
        <end position="247"/>
    </location>
</feature>
<dbReference type="GO" id="GO:0005886">
    <property type="term" value="C:plasma membrane"/>
    <property type="evidence" value="ECO:0007669"/>
    <property type="project" value="TreeGrafter"/>
</dbReference>
<dbReference type="InterPro" id="IPR011803">
    <property type="entry name" value="AprA"/>
</dbReference>
<dbReference type="PANTHER" id="PTHR11632">
    <property type="entry name" value="SUCCINATE DEHYDROGENASE 2 FLAVOPROTEIN SUBUNIT"/>
    <property type="match status" value="1"/>
</dbReference>
<evidence type="ECO:0000313" key="5">
    <source>
        <dbReference type="EMBL" id="CAJ31201.1"/>
    </source>
</evidence>
<keyword evidence="2 5" id="KW-0560">Oxidoreductase</keyword>
<dbReference type="InterPro" id="IPR030664">
    <property type="entry name" value="SdhA/FrdA/AprA"/>
</dbReference>
<dbReference type="GO" id="GO:0000104">
    <property type="term" value="F:succinate dehydrogenase activity"/>
    <property type="evidence" value="ECO:0007669"/>
    <property type="project" value="TreeGrafter"/>
</dbReference>
<dbReference type="EMBL" id="CT025836">
    <property type="protein sequence ID" value="CAJ31201.1"/>
    <property type="molecule type" value="Genomic_DNA"/>
</dbReference>
<dbReference type="GO" id="GO:0009061">
    <property type="term" value="P:anaerobic respiration"/>
    <property type="evidence" value="ECO:0007669"/>
    <property type="project" value="TreeGrafter"/>
</dbReference>
<dbReference type="AlphaFoldDB" id="Q3IBK2"/>
<dbReference type="GO" id="GO:0050660">
    <property type="term" value="F:flavin adenine dinucleotide binding"/>
    <property type="evidence" value="ECO:0007669"/>
    <property type="project" value="TreeGrafter"/>
</dbReference>
<evidence type="ECO:0000259" key="4">
    <source>
        <dbReference type="Pfam" id="PF02910"/>
    </source>
</evidence>
<dbReference type="PANTHER" id="PTHR11632:SF51">
    <property type="entry name" value="SUCCINATE DEHYDROGENASE [UBIQUINONE] FLAVOPROTEIN SUBUNIT, MITOCHONDRIAL"/>
    <property type="match status" value="1"/>
</dbReference>
<dbReference type="Pfam" id="PF00890">
    <property type="entry name" value="FAD_binding_2"/>
    <property type="match status" value="1"/>
</dbReference>
<dbReference type="SUPFAM" id="SSF56425">
    <property type="entry name" value="Succinate dehydrogenase/fumarate reductase flavoprotein, catalytic domain"/>
    <property type="match status" value="1"/>
</dbReference>
<dbReference type="GO" id="GO:0009055">
    <property type="term" value="F:electron transfer activity"/>
    <property type="evidence" value="ECO:0007669"/>
    <property type="project" value="TreeGrafter"/>
</dbReference>
<dbReference type="InterPro" id="IPR003953">
    <property type="entry name" value="FAD-dep_OxRdtase_2_FAD-bd"/>
</dbReference>
<dbReference type="GO" id="GO:0009973">
    <property type="term" value="F:adenylyl-sulfate reductase activity"/>
    <property type="evidence" value="ECO:0007669"/>
    <property type="project" value="UniProtKB-EC"/>
</dbReference>
<dbReference type="InterPro" id="IPR037099">
    <property type="entry name" value="Fum_R/Succ_DH_flav-like_C_sf"/>
</dbReference>
<dbReference type="Gene3D" id="3.90.700.10">
    <property type="entry name" value="Succinate dehydrogenase/fumarate reductase flavoprotein, catalytic domain"/>
    <property type="match status" value="1"/>
</dbReference>
<dbReference type="InterPro" id="IPR036188">
    <property type="entry name" value="FAD/NAD-bd_sf"/>
</dbReference>
<name>Q3IBK2_9BACT</name>
<dbReference type="PIRSF" id="PIRSF000171">
    <property type="entry name" value="SDHA_APRA_LASPO"/>
    <property type="match status" value="1"/>
</dbReference>
<dbReference type="EC" id="1.8.99.2" evidence="5"/>
<protein>
    <submittedName>
        <fullName evidence="5">Adenosine-5-phosphosulfate reductase subunit A (AprA)</fullName>
        <ecNumber evidence="5">1.8.99.2</ecNumber>
    </submittedName>
</protein>
<dbReference type="NCBIfam" id="TIGR02061">
    <property type="entry name" value="aprA"/>
    <property type="match status" value="1"/>
</dbReference>
<evidence type="ECO:0000259" key="3">
    <source>
        <dbReference type="Pfam" id="PF00890"/>
    </source>
</evidence>